<proteinExistence type="predicted"/>
<protein>
    <submittedName>
        <fullName evidence="1">Uncharacterized protein</fullName>
    </submittedName>
</protein>
<accession>A0ABT4BGQ3</accession>
<evidence type="ECO:0000313" key="1">
    <source>
        <dbReference type="EMBL" id="MCY1145716.1"/>
    </source>
</evidence>
<comment type="caution">
    <text evidence="1">The sequence shown here is derived from an EMBL/GenBank/DDBJ whole genome shotgun (WGS) entry which is preliminary data.</text>
</comment>
<dbReference type="EMBL" id="JAPNTZ010000031">
    <property type="protein sequence ID" value="MCY1145716.1"/>
    <property type="molecule type" value="Genomic_DNA"/>
</dbReference>
<evidence type="ECO:0000313" key="2">
    <source>
        <dbReference type="Proteomes" id="UP001151002"/>
    </source>
</evidence>
<keyword evidence="2" id="KW-1185">Reference proteome</keyword>
<dbReference type="Proteomes" id="UP001151002">
    <property type="component" value="Unassembled WGS sequence"/>
</dbReference>
<dbReference type="RefSeq" id="WP_267570332.1">
    <property type="nucleotide sequence ID" value="NZ_JAPNTZ010000031.1"/>
</dbReference>
<gene>
    <name evidence="1" type="ORF">OWR29_47610</name>
</gene>
<organism evidence="1 2">
    <name type="scientific">Paractinoplanes pyxinae</name>
    <dbReference type="NCBI Taxonomy" id="2997416"/>
    <lineage>
        <taxon>Bacteria</taxon>
        <taxon>Bacillati</taxon>
        <taxon>Actinomycetota</taxon>
        <taxon>Actinomycetes</taxon>
        <taxon>Micromonosporales</taxon>
        <taxon>Micromonosporaceae</taxon>
        <taxon>Paractinoplanes</taxon>
    </lineage>
</organism>
<sequence>MREDGDGVFVADDGRPSGGGLRFAFDDLIADGGAVAFDEQQPPVEVNGCPFQAAEFTAA</sequence>
<name>A0ABT4BGQ3_9ACTN</name>
<reference evidence="1" key="1">
    <citation type="submission" date="2022-11" db="EMBL/GenBank/DDBJ databases">
        <authorList>
            <person name="Somphong A."/>
            <person name="Phongsopitanun W."/>
        </authorList>
    </citation>
    <scope>NUCLEOTIDE SEQUENCE</scope>
    <source>
        <strain evidence="1">Pm04-4</strain>
    </source>
</reference>